<sequence length="248" mass="27837">MANEGGLWSHHQGGWNVTKLVLRCLSFVLSIVIIGLSVNEGIRLSGASDARRFYTSWWFTLPLALISIGVDGAELIFGFLWKRNPGIHPGWHIGIELVLLGGNIVALIFISSTIPGYYGYYYDDPNFARAISHLLIVTVAFVGIFTVNRFILFVIACVDTHRYHTAAQVQLIVQTLRQQNLNDPATAAIIHQYNSLYPANYTNNPQHIPIPDHPQMARPPYEPSDEVTLYPELPENQKFLADLRPSLK</sequence>
<comment type="caution">
    <text evidence="1">The sequence shown here is derived from an EMBL/GenBank/DDBJ whole genome shotgun (WGS) entry which is preliminary data.</text>
</comment>
<proteinExistence type="predicted"/>
<evidence type="ECO:0000313" key="1">
    <source>
        <dbReference type="EMBL" id="KAJ8133495.1"/>
    </source>
</evidence>
<name>A0ACC2K1G1_9PEZI</name>
<dbReference type="Proteomes" id="UP001153332">
    <property type="component" value="Unassembled WGS sequence"/>
</dbReference>
<evidence type="ECO:0000313" key="2">
    <source>
        <dbReference type="Proteomes" id="UP001153332"/>
    </source>
</evidence>
<gene>
    <name evidence="1" type="ORF">O1611_g129</name>
</gene>
<keyword evidence="2" id="KW-1185">Reference proteome</keyword>
<reference evidence="1" key="1">
    <citation type="submission" date="2022-12" db="EMBL/GenBank/DDBJ databases">
        <title>Genome Sequence of Lasiodiplodia mahajangana.</title>
        <authorList>
            <person name="Buettner E."/>
        </authorList>
    </citation>
    <scope>NUCLEOTIDE SEQUENCE</scope>
    <source>
        <strain evidence="1">VT137</strain>
    </source>
</reference>
<accession>A0ACC2K1G1</accession>
<organism evidence="1 2">
    <name type="scientific">Lasiodiplodia mahajangana</name>
    <dbReference type="NCBI Taxonomy" id="1108764"/>
    <lineage>
        <taxon>Eukaryota</taxon>
        <taxon>Fungi</taxon>
        <taxon>Dikarya</taxon>
        <taxon>Ascomycota</taxon>
        <taxon>Pezizomycotina</taxon>
        <taxon>Dothideomycetes</taxon>
        <taxon>Dothideomycetes incertae sedis</taxon>
        <taxon>Botryosphaeriales</taxon>
        <taxon>Botryosphaeriaceae</taxon>
        <taxon>Lasiodiplodia</taxon>
    </lineage>
</organism>
<protein>
    <submittedName>
        <fullName evidence="1">Uncharacterized protein</fullName>
    </submittedName>
</protein>
<dbReference type="EMBL" id="JAPUUL010000009">
    <property type="protein sequence ID" value="KAJ8133495.1"/>
    <property type="molecule type" value="Genomic_DNA"/>
</dbReference>